<feature type="binding site" evidence="9">
    <location>
        <position position="126"/>
    </location>
    <ligand>
        <name>S-adenosyl-L-methionine</name>
        <dbReference type="ChEBI" id="CHEBI:59789"/>
    </ligand>
</feature>
<evidence type="ECO:0000313" key="10">
    <source>
        <dbReference type="EMBL" id="AMN47818.1"/>
    </source>
</evidence>
<dbReference type="InterPro" id="IPR029063">
    <property type="entry name" value="SAM-dependent_MTases_sf"/>
</dbReference>
<feature type="binding site" evidence="9">
    <location>
        <position position="45"/>
    </location>
    <ligand>
        <name>S-adenosyl-L-methionine</name>
        <dbReference type="ChEBI" id="CHEBI:59789"/>
    </ligand>
</feature>
<gene>
    <name evidence="9" type="primary">tpm</name>
    <name evidence="10" type="ORF">ACG33_12060</name>
</gene>
<keyword evidence="6 9" id="KW-0489">Methyltransferase</keyword>
<reference evidence="10 11" key="1">
    <citation type="submission" date="2015-06" db="EMBL/GenBank/DDBJ databases">
        <title>A Comprehensive Approach to Explore the Metabolic and Phylogenetic Diversity of Bacterial Steroid Degradation in the Environment: Testosterone as an Example.</title>
        <authorList>
            <person name="Yang F.-C."/>
            <person name="Chen Y.-L."/>
            <person name="Yu C.-P."/>
            <person name="Tang S.-L."/>
            <person name="Wang P.-H."/>
            <person name="Ismail W."/>
            <person name="Wang C.-H."/>
            <person name="Yang C.-Y."/>
            <person name="Chiang Y.-R."/>
        </authorList>
    </citation>
    <scope>NUCLEOTIDE SEQUENCE [LARGE SCALE GENOMIC DNA]</scope>
    <source>
        <strain evidence="10 11">DSM 18526</strain>
    </source>
</reference>
<comment type="subcellular location">
    <subcellularLocation>
        <location evidence="2 9">Cytoplasm</location>
    </subcellularLocation>
</comment>
<dbReference type="GO" id="GO:0005737">
    <property type="term" value="C:cytoplasm"/>
    <property type="evidence" value="ECO:0007669"/>
    <property type="project" value="UniProtKB-SubCell"/>
</dbReference>
<keyword evidence="8 9" id="KW-0949">S-adenosyl-L-methionine</keyword>
<comment type="similarity">
    <text evidence="3 9">Belongs to the class I-like SAM-binding methyltransferase superfamily. TPMT family.</text>
</comment>
<dbReference type="RefSeq" id="WP_083537266.1">
    <property type="nucleotide sequence ID" value="NZ_CP011971.1"/>
</dbReference>
<evidence type="ECO:0000256" key="4">
    <source>
        <dbReference type="ARBA" id="ARBA00011905"/>
    </source>
</evidence>
<dbReference type="GO" id="GO:0010038">
    <property type="term" value="P:response to metal ion"/>
    <property type="evidence" value="ECO:0007669"/>
    <property type="project" value="InterPro"/>
</dbReference>
<evidence type="ECO:0000256" key="3">
    <source>
        <dbReference type="ARBA" id="ARBA00008145"/>
    </source>
</evidence>
<keyword evidence="11" id="KW-1185">Reference proteome</keyword>
<dbReference type="HAMAP" id="MF_00812">
    <property type="entry name" value="Thiopur_methtran"/>
    <property type="match status" value="1"/>
</dbReference>
<dbReference type="OrthoDB" id="9778208at2"/>
<dbReference type="Gene3D" id="3.40.50.150">
    <property type="entry name" value="Vaccinia Virus protein VP39"/>
    <property type="match status" value="1"/>
</dbReference>
<evidence type="ECO:0000256" key="8">
    <source>
        <dbReference type="ARBA" id="ARBA00022691"/>
    </source>
</evidence>
<dbReference type="PROSITE" id="PS51585">
    <property type="entry name" value="SAM_MT_TPMT"/>
    <property type="match status" value="1"/>
</dbReference>
<dbReference type="PANTHER" id="PTHR10259">
    <property type="entry name" value="THIOPURINE S-METHYLTRANSFERASE"/>
    <property type="match status" value="1"/>
</dbReference>
<evidence type="ECO:0000313" key="11">
    <source>
        <dbReference type="Proteomes" id="UP000070250"/>
    </source>
</evidence>
<evidence type="ECO:0000256" key="7">
    <source>
        <dbReference type="ARBA" id="ARBA00022679"/>
    </source>
</evidence>
<dbReference type="PATRIC" id="fig|465721.4.peg.2577"/>
<dbReference type="SUPFAM" id="SSF53335">
    <property type="entry name" value="S-adenosyl-L-methionine-dependent methyltransferases"/>
    <property type="match status" value="1"/>
</dbReference>
<dbReference type="Proteomes" id="UP000070250">
    <property type="component" value="Chromosome"/>
</dbReference>
<dbReference type="AlphaFoldDB" id="A0A127FDU6"/>
<dbReference type="GO" id="GO:0032259">
    <property type="term" value="P:methylation"/>
    <property type="evidence" value="ECO:0007669"/>
    <property type="project" value="UniProtKB-KW"/>
</dbReference>
<dbReference type="EMBL" id="CP011971">
    <property type="protein sequence ID" value="AMN47818.1"/>
    <property type="molecule type" value="Genomic_DNA"/>
</dbReference>
<protein>
    <recommendedName>
        <fullName evidence="4 9">Thiopurine S-methyltransferase</fullName>
        <ecNumber evidence="4 9">2.1.1.67</ecNumber>
    </recommendedName>
    <alternativeName>
        <fullName evidence="9">Thiopurine methyltransferase</fullName>
    </alternativeName>
</protein>
<dbReference type="NCBIfam" id="NF009732">
    <property type="entry name" value="PRK13255.1"/>
    <property type="match status" value="1"/>
</dbReference>
<feature type="binding site" evidence="9">
    <location>
        <position position="66"/>
    </location>
    <ligand>
        <name>S-adenosyl-L-methionine</name>
        <dbReference type="ChEBI" id="CHEBI:59789"/>
    </ligand>
</feature>
<dbReference type="KEGG" id="sdf:ACG33_12060"/>
<keyword evidence="7 9" id="KW-0808">Transferase</keyword>
<keyword evidence="5 9" id="KW-0963">Cytoplasm</keyword>
<dbReference type="EC" id="2.1.1.67" evidence="4 9"/>
<dbReference type="Pfam" id="PF05724">
    <property type="entry name" value="TPMT"/>
    <property type="match status" value="1"/>
</dbReference>
<dbReference type="PIRSF" id="PIRSF023956">
    <property type="entry name" value="Thiopurine_S-methyltransferase"/>
    <property type="match status" value="1"/>
</dbReference>
<evidence type="ECO:0000256" key="5">
    <source>
        <dbReference type="ARBA" id="ARBA00022490"/>
    </source>
</evidence>
<dbReference type="PANTHER" id="PTHR10259:SF11">
    <property type="entry name" value="THIOPURINE S-METHYLTRANSFERASE"/>
    <property type="match status" value="1"/>
</dbReference>
<dbReference type="GO" id="GO:0008119">
    <property type="term" value="F:thiopurine S-methyltransferase activity"/>
    <property type="evidence" value="ECO:0007669"/>
    <property type="project" value="UniProtKB-UniRule"/>
</dbReference>
<comment type="catalytic activity">
    <reaction evidence="1 9">
        <text>S-adenosyl-L-methionine + a thiopurine = S-adenosyl-L-homocysteine + a thiopurine S-methylether.</text>
        <dbReference type="EC" id="2.1.1.67"/>
    </reaction>
</comment>
<evidence type="ECO:0000256" key="2">
    <source>
        <dbReference type="ARBA" id="ARBA00004496"/>
    </source>
</evidence>
<dbReference type="InterPro" id="IPR008854">
    <property type="entry name" value="TPMT"/>
</dbReference>
<accession>A0A127FDU6</accession>
<name>A0A127FDU6_STEDE</name>
<evidence type="ECO:0000256" key="1">
    <source>
        <dbReference type="ARBA" id="ARBA00000903"/>
    </source>
</evidence>
<dbReference type="InterPro" id="IPR022474">
    <property type="entry name" value="Thiopur_S-MeTfrase_Se/Te_detox"/>
</dbReference>
<organism evidence="10 11">
    <name type="scientific">Steroidobacter denitrificans</name>
    <dbReference type="NCBI Taxonomy" id="465721"/>
    <lineage>
        <taxon>Bacteria</taxon>
        <taxon>Pseudomonadati</taxon>
        <taxon>Pseudomonadota</taxon>
        <taxon>Gammaproteobacteria</taxon>
        <taxon>Steroidobacterales</taxon>
        <taxon>Steroidobacteraceae</taxon>
        <taxon>Steroidobacter</taxon>
    </lineage>
</organism>
<dbReference type="FunFam" id="3.40.50.150:FF:000101">
    <property type="entry name" value="Thiopurine S-methyltransferase"/>
    <property type="match status" value="1"/>
</dbReference>
<evidence type="ECO:0000256" key="6">
    <source>
        <dbReference type="ARBA" id="ARBA00022603"/>
    </source>
</evidence>
<dbReference type="NCBIfam" id="TIGR03840">
    <property type="entry name" value="TMPT_Se_Te"/>
    <property type="match status" value="1"/>
</dbReference>
<sequence>MDLNFWLERWAKHETGFHQQQTNPHLQKYWPQLGVPAGATVFVPLCGKSLDMLWLQQQGHPVLGVEVARTAVSDFFTAWRTDVHVAPLGDFEQWSAGGAQGITVLCGDFFALDPTSTVHVGAVFDRAALIALPPQMRHAYVHKLLGILPAQVPMLLITLDYRQEEMPGPPFAVSDREVRQLFAALPVECLDEIDVTAAAASMRFRQRGVSRMLERVYRIGDPVCKPA</sequence>
<feature type="binding site" evidence="9">
    <location>
        <position position="10"/>
    </location>
    <ligand>
        <name>S-adenosyl-L-methionine</name>
        <dbReference type="ChEBI" id="CHEBI:59789"/>
    </ligand>
</feature>
<proteinExistence type="inferred from homology"/>
<dbReference type="InterPro" id="IPR025835">
    <property type="entry name" value="Thiopurine_S-MeTrfase"/>
</dbReference>
<evidence type="ECO:0000256" key="9">
    <source>
        <dbReference type="HAMAP-Rule" id="MF_00812"/>
    </source>
</evidence>
<dbReference type="STRING" id="465721.ACG33_12060"/>